<dbReference type="AlphaFoldDB" id="A0A172XS01"/>
<dbReference type="RefSeq" id="WP_066751632.1">
    <property type="nucleotide sequence ID" value="NZ_CP015199.1"/>
</dbReference>
<sequence length="116" mass="13857">MEKATPNYKRIYNDIIARKHPHKEDQCKTILKKTDLSMLDVIKLNNIIFGIKDKETLIFNQMHRSYDENTILEILDYQSKNNLNNTQLANHFKLSRNTVTKWKKHFSNRHSHSFKA</sequence>
<dbReference type="EMBL" id="CP015199">
    <property type="protein sequence ID" value="ANF49797.1"/>
    <property type="molecule type" value="Genomic_DNA"/>
</dbReference>
<accession>A0A172XS01</accession>
<protein>
    <submittedName>
        <fullName evidence="1">Transposase</fullName>
    </submittedName>
</protein>
<keyword evidence="2" id="KW-1185">Reference proteome</keyword>
<dbReference type="OrthoDB" id="1260127at2"/>
<organism evidence="1 2">
    <name type="scientific">Chryseobacterium glaciei</name>
    <dbReference type="NCBI Taxonomy" id="1685010"/>
    <lineage>
        <taxon>Bacteria</taxon>
        <taxon>Pseudomonadati</taxon>
        <taxon>Bacteroidota</taxon>
        <taxon>Flavobacteriia</taxon>
        <taxon>Flavobacteriales</taxon>
        <taxon>Weeksellaceae</taxon>
        <taxon>Chryseobacterium group</taxon>
        <taxon>Chryseobacterium</taxon>
    </lineage>
</organism>
<reference evidence="1 2" key="1">
    <citation type="submission" date="2016-04" db="EMBL/GenBank/DDBJ databases">
        <title>Complete Genome Sequence of Chryseobacterium sp. IHBB 10212.</title>
        <authorList>
            <person name="Pal M."/>
            <person name="Swarnkar M.K."/>
            <person name="Kaushal K."/>
            <person name="Chhibber S."/>
            <person name="Singh A.K."/>
            <person name="Gulati A."/>
        </authorList>
    </citation>
    <scope>NUCLEOTIDE SEQUENCE [LARGE SCALE GENOMIC DNA]</scope>
    <source>
        <strain evidence="1 2">IHBB 10212</strain>
    </source>
</reference>
<dbReference type="KEGG" id="chh:A0O34_04235"/>
<proteinExistence type="predicted"/>
<name>A0A172XS01_9FLAO</name>
<evidence type="ECO:0000313" key="2">
    <source>
        <dbReference type="Proteomes" id="UP000077824"/>
    </source>
</evidence>
<dbReference type="Proteomes" id="UP000077824">
    <property type="component" value="Chromosome"/>
</dbReference>
<gene>
    <name evidence="1" type="ORF">A0O34_04235</name>
</gene>
<evidence type="ECO:0000313" key="1">
    <source>
        <dbReference type="EMBL" id="ANF49797.1"/>
    </source>
</evidence>